<dbReference type="EMBL" id="UINC01000333">
    <property type="protein sequence ID" value="SUZ53473.1"/>
    <property type="molecule type" value="Genomic_DNA"/>
</dbReference>
<gene>
    <name evidence="2" type="ORF">METZ01_LOCUS6327</name>
</gene>
<feature type="transmembrane region" description="Helical" evidence="1">
    <location>
        <begin position="6"/>
        <end position="30"/>
    </location>
</feature>
<name>A0A381NIX6_9ZZZZ</name>
<evidence type="ECO:0000313" key="2">
    <source>
        <dbReference type="EMBL" id="SUZ53473.1"/>
    </source>
</evidence>
<organism evidence="2">
    <name type="scientific">marine metagenome</name>
    <dbReference type="NCBI Taxonomy" id="408172"/>
    <lineage>
        <taxon>unclassified sequences</taxon>
        <taxon>metagenomes</taxon>
        <taxon>ecological metagenomes</taxon>
    </lineage>
</organism>
<sequence length="166" mass="19131">MASEMFSLPALGNIGEFVGAIAVVVSLIYLARQTILNTRSVQAASFNAMVQNSIRLLEHSFRDSEFAAFYERAERDPEALSPDEKIRWDSYMTSVFRHFGNLMYQQRVGALDDQMWEAYRETLKQHLRVPSWGIWYRGHCKIFSTALTEQVERSLKEIETEVADQA</sequence>
<proteinExistence type="predicted"/>
<keyword evidence="1" id="KW-0472">Membrane</keyword>
<dbReference type="AlphaFoldDB" id="A0A381NIX6"/>
<protein>
    <submittedName>
        <fullName evidence="2">Uncharacterized protein</fullName>
    </submittedName>
</protein>
<keyword evidence="1" id="KW-1133">Transmembrane helix</keyword>
<reference evidence="2" key="1">
    <citation type="submission" date="2018-05" db="EMBL/GenBank/DDBJ databases">
        <authorList>
            <person name="Lanie J.A."/>
            <person name="Ng W.-L."/>
            <person name="Kazmierczak K.M."/>
            <person name="Andrzejewski T.M."/>
            <person name="Davidsen T.M."/>
            <person name="Wayne K.J."/>
            <person name="Tettelin H."/>
            <person name="Glass J.I."/>
            <person name="Rusch D."/>
            <person name="Podicherti R."/>
            <person name="Tsui H.-C.T."/>
            <person name="Winkler M.E."/>
        </authorList>
    </citation>
    <scope>NUCLEOTIDE SEQUENCE</scope>
</reference>
<keyword evidence="1" id="KW-0812">Transmembrane</keyword>
<accession>A0A381NIX6</accession>
<evidence type="ECO:0000256" key="1">
    <source>
        <dbReference type="SAM" id="Phobius"/>
    </source>
</evidence>